<reference evidence="3" key="1">
    <citation type="journal article" date="2019" name="Int. J. Syst. Evol. Microbiol.">
        <title>The Global Catalogue of Microorganisms (GCM) 10K type strain sequencing project: providing services to taxonomists for standard genome sequencing and annotation.</title>
        <authorList>
            <consortium name="The Broad Institute Genomics Platform"/>
            <consortium name="The Broad Institute Genome Sequencing Center for Infectious Disease"/>
            <person name="Wu L."/>
            <person name="Ma J."/>
        </authorList>
    </citation>
    <scope>NUCLEOTIDE SEQUENCE [LARGE SCALE GENOMIC DNA]</scope>
    <source>
        <strain evidence="3">CCUG 54522</strain>
    </source>
</reference>
<keyword evidence="1" id="KW-0812">Transmembrane</keyword>
<sequence length="151" mass="16391">MGFPGGRHVKRIVLEVVGWVLVLAGIAALVLPGPGLLMLFAGLVVLSQQYEWAERRVAPVERMAKRAASEGVETWWRVALSALGGLCILGFGVLWIVDPAAPGWWPVRESWWLIGGPATGITLVLSGFIALGLLAYSYWKYRIKGDPVPDA</sequence>
<feature type="transmembrane region" description="Helical" evidence="1">
    <location>
        <begin position="74"/>
        <end position="97"/>
    </location>
</feature>
<evidence type="ECO:0000256" key="1">
    <source>
        <dbReference type="SAM" id="Phobius"/>
    </source>
</evidence>
<keyword evidence="1" id="KW-1133">Transmembrane helix</keyword>
<proteinExistence type="predicted"/>
<accession>A0ABW1LD12</accession>
<keyword evidence="1" id="KW-0472">Membrane</keyword>
<evidence type="ECO:0000313" key="3">
    <source>
        <dbReference type="Proteomes" id="UP001596135"/>
    </source>
</evidence>
<feature type="transmembrane region" description="Helical" evidence="1">
    <location>
        <begin position="12"/>
        <end position="30"/>
    </location>
</feature>
<keyword evidence="3" id="KW-1185">Reference proteome</keyword>
<dbReference type="RefSeq" id="WP_379149862.1">
    <property type="nucleotide sequence ID" value="NZ_JBHSRJ010000001.1"/>
</dbReference>
<gene>
    <name evidence="2" type="ORF">ACFPYL_02145</name>
</gene>
<feature type="transmembrane region" description="Helical" evidence="1">
    <location>
        <begin position="117"/>
        <end position="139"/>
    </location>
</feature>
<protein>
    <submittedName>
        <fullName evidence="2">PGPGW domain-containing protein</fullName>
    </submittedName>
</protein>
<name>A0ABW1LD12_9ACTN</name>
<dbReference type="EMBL" id="JBHSRJ010000001">
    <property type="protein sequence ID" value="MFC6041855.1"/>
    <property type="molecule type" value="Genomic_DNA"/>
</dbReference>
<dbReference type="InterPro" id="IPR019099">
    <property type="entry name" value="Uncharacterised_PGPGW_TM"/>
</dbReference>
<dbReference type="Pfam" id="PF09656">
    <property type="entry name" value="PGPGW"/>
    <property type="match status" value="1"/>
</dbReference>
<comment type="caution">
    <text evidence="2">The sequence shown here is derived from an EMBL/GenBank/DDBJ whole genome shotgun (WGS) entry which is preliminary data.</text>
</comment>
<dbReference type="Proteomes" id="UP001596135">
    <property type="component" value="Unassembled WGS sequence"/>
</dbReference>
<evidence type="ECO:0000313" key="2">
    <source>
        <dbReference type="EMBL" id="MFC6041855.1"/>
    </source>
</evidence>
<organism evidence="2 3">
    <name type="scientific">Nocardioides hankookensis</name>
    <dbReference type="NCBI Taxonomy" id="443157"/>
    <lineage>
        <taxon>Bacteria</taxon>
        <taxon>Bacillati</taxon>
        <taxon>Actinomycetota</taxon>
        <taxon>Actinomycetes</taxon>
        <taxon>Propionibacteriales</taxon>
        <taxon>Nocardioidaceae</taxon>
        <taxon>Nocardioides</taxon>
    </lineage>
</organism>